<dbReference type="EMBL" id="BNJG01000002">
    <property type="protein sequence ID" value="GHO56642.1"/>
    <property type="molecule type" value="Genomic_DNA"/>
</dbReference>
<reference evidence="1 2" key="1">
    <citation type="journal article" date="2021" name="Int. J. Syst. Evol. Microbiol.">
        <title>Reticulibacter mediterranei gen. nov., sp. nov., within the new family Reticulibacteraceae fam. nov., and Ktedonospora formicarum gen. nov., sp. nov., Ktedonobacter robiniae sp. nov., Dictyobacter formicarum sp. nov. and Dictyobacter arantiisoli sp. nov., belonging to the class Ktedonobacteria.</title>
        <authorList>
            <person name="Yabe S."/>
            <person name="Zheng Y."/>
            <person name="Wang C.M."/>
            <person name="Sakai Y."/>
            <person name="Abe K."/>
            <person name="Yokota A."/>
            <person name="Donadio S."/>
            <person name="Cavaletti L."/>
            <person name="Monciardini P."/>
        </authorList>
    </citation>
    <scope>NUCLEOTIDE SEQUENCE [LARGE SCALE GENOMIC DNA]</scope>
    <source>
        <strain evidence="1 2">SOSP1-30</strain>
    </source>
</reference>
<keyword evidence="2" id="KW-1185">Reference proteome</keyword>
<name>A0ABQ3UVM0_9CHLR</name>
<proteinExistence type="predicted"/>
<comment type="caution">
    <text evidence="1">The sequence shown here is derived from an EMBL/GenBank/DDBJ whole genome shotgun (WGS) entry which is preliminary data.</text>
</comment>
<gene>
    <name evidence="1" type="ORF">KSB_51170</name>
</gene>
<evidence type="ECO:0008006" key="3">
    <source>
        <dbReference type="Google" id="ProtNLM"/>
    </source>
</evidence>
<organism evidence="1 2">
    <name type="scientific">Ktedonobacter robiniae</name>
    <dbReference type="NCBI Taxonomy" id="2778365"/>
    <lineage>
        <taxon>Bacteria</taxon>
        <taxon>Bacillati</taxon>
        <taxon>Chloroflexota</taxon>
        <taxon>Ktedonobacteria</taxon>
        <taxon>Ktedonobacterales</taxon>
        <taxon>Ktedonobacteraceae</taxon>
        <taxon>Ktedonobacter</taxon>
    </lineage>
</organism>
<evidence type="ECO:0000313" key="1">
    <source>
        <dbReference type="EMBL" id="GHO56642.1"/>
    </source>
</evidence>
<protein>
    <recommendedName>
        <fullName evidence="3">Transposase IS111A/IS1328/IS1533 N-terminal domain-containing protein</fullName>
    </recommendedName>
</protein>
<sequence length="88" mass="9902">MKAVPGRKTDVQDAEWIADLLQHGLLTASIVPDQVRDRNAAGRLCPILPGFLQFLWGQCVRPHVTNGHDLPIYWALHPPEWTQMHGAE</sequence>
<dbReference type="Proteomes" id="UP000654345">
    <property type="component" value="Unassembled WGS sequence"/>
</dbReference>
<accession>A0ABQ3UVM0</accession>
<evidence type="ECO:0000313" key="2">
    <source>
        <dbReference type="Proteomes" id="UP000654345"/>
    </source>
</evidence>